<evidence type="ECO:0000256" key="1">
    <source>
        <dbReference type="SAM" id="MobiDB-lite"/>
    </source>
</evidence>
<dbReference type="Pfam" id="PF22936">
    <property type="entry name" value="Pol_BBD"/>
    <property type="match status" value="1"/>
</dbReference>
<feature type="region of interest" description="Disordered" evidence="1">
    <location>
        <begin position="674"/>
        <end position="693"/>
    </location>
</feature>
<evidence type="ECO:0000313" key="5">
    <source>
        <dbReference type="Proteomes" id="UP000634136"/>
    </source>
</evidence>
<reference evidence="4" key="1">
    <citation type="submission" date="2020-09" db="EMBL/GenBank/DDBJ databases">
        <title>Genome-Enabled Discovery of Anthraquinone Biosynthesis in Senna tora.</title>
        <authorList>
            <person name="Kang S.-H."/>
            <person name="Pandey R.P."/>
            <person name="Lee C.-M."/>
            <person name="Sim J.-S."/>
            <person name="Jeong J.-T."/>
            <person name="Choi B.-S."/>
            <person name="Jung M."/>
            <person name="Ginzburg D."/>
            <person name="Zhao K."/>
            <person name="Won S.Y."/>
            <person name="Oh T.-J."/>
            <person name="Yu Y."/>
            <person name="Kim N.-H."/>
            <person name="Lee O.R."/>
            <person name="Lee T.-H."/>
            <person name="Bashyal P."/>
            <person name="Kim T.-S."/>
            <person name="Lee W.-H."/>
            <person name="Kawkins C."/>
            <person name="Kim C.-K."/>
            <person name="Kim J.S."/>
            <person name="Ahn B.O."/>
            <person name="Rhee S.Y."/>
            <person name="Sohng J.K."/>
        </authorList>
    </citation>
    <scope>NUCLEOTIDE SEQUENCE</scope>
    <source>
        <tissue evidence="4">Leaf</tissue>
    </source>
</reference>
<dbReference type="AlphaFoldDB" id="A0A834XG46"/>
<dbReference type="InterPro" id="IPR054722">
    <property type="entry name" value="PolX-like_BBD"/>
</dbReference>
<dbReference type="Proteomes" id="UP000634136">
    <property type="component" value="Unassembled WGS sequence"/>
</dbReference>
<name>A0A834XG46_9FABA</name>
<feature type="region of interest" description="Disordered" evidence="1">
    <location>
        <begin position="274"/>
        <end position="297"/>
    </location>
</feature>
<feature type="domain" description="Retrovirus-related Pol polyprotein from transposon TNT 1-94-like beta-barrel" evidence="2">
    <location>
        <begin position="357"/>
        <end position="430"/>
    </location>
</feature>
<dbReference type="Pfam" id="PF25597">
    <property type="entry name" value="SH3_retrovirus"/>
    <property type="match status" value="1"/>
</dbReference>
<feature type="domain" description="Retroviral polymerase SH3-like" evidence="3">
    <location>
        <begin position="545"/>
        <end position="606"/>
    </location>
</feature>
<evidence type="ECO:0000259" key="3">
    <source>
        <dbReference type="Pfam" id="PF25597"/>
    </source>
</evidence>
<comment type="caution">
    <text evidence="4">The sequence shown here is derived from an EMBL/GenBank/DDBJ whole genome shotgun (WGS) entry which is preliminary data.</text>
</comment>
<feature type="compositionally biased region" description="Basic and acidic residues" evidence="1">
    <location>
        <begin position="847"/>
        <end position="859"/>
    </location>
</feature>
<feature type="compositionally biased region" description="Acidic residues" evidence="1">
    <location>
        <begin position="902"/>
        <end position="917"/>
    </location>
</feature>
<evidence type="ECO:0000259" key="2">
    <source>
        <dbReference type="Pfam" id="PF22936"/>
    </source>
</evidence>
<keyword evidence="5" id="KW-1185">Reference proteome</keyword>
<organism evidence="4 5">
    <name type="scientific">Senna tora</name>
    <dbReference type="NCBI Taxonomy" id="362788"/>
    <lineage>
        <taxon>Eukaryota</taxon>
        <taxon>Viridiplantae</taxon>
        <taxon>Streptophyta</taxon>
        <taxon>Embryophyta</taxon>
        <taxon>Tracheophyta</taxon>
        <taxon>Spermatophyta</taxon>
        <taxon>Magnoliopsida</taxon>
        <taxon>eudicotyledons</taxon>
        <taxon>Gunneridae</taxon>
        <taxon>Pentapetalae</taxon>
        <taxon>rosids</taxon>
        <taxon>fabids</taxon>
        <taxon>Fabales</taxon>
        <taxon>Fabaceae</taxon>
        <taxon>Caesalpinioideae</taxon>
        <taxon>Cassia clade</taxon>
        <taxon>Senna</taxon>
    </lineage>
</organism>
<accession>A0A834XG46</accession>
<gene>
    <name evidence="4" type="ORF">G2W53_000720</name>
</gene>
<dbReference type="PANTHER" id="PTHR34222">
    <property type="entry name" value="GAG_PRE-INTEGRS DOMAIN-CONTAINING PROTEIN"/>
    <property type="match status" value="1"/>
</dbReference>
<proteinExistence type="predicted"/>
<dbReference type="OrthoDB" id="7691805at2759"/>
<feature type="region of interest" description="Disordered" evidence="1">
    <location>
        <begin position="1"/>
        <end position="29"/>
    </location>
</feature>
<feature type="region of interest" description="Disordered" evidence="1">
    <location>
        <begin position="847"/>
        <end position="924"/>
    </location>
</feature>
<dbReference type="EMBL" id="JAAIUW010000001">
    <property type="protein sequence ID" value="KAF7843815.1"/>
    <property type="molecule type" value="Genomic_DNA"/>
</dbReference>
<evidence type="ECO:0000313" key="4">
    <source>
        <dbReference type="EMBL" id="KAF7843815.1"/>
    </source>
</evidence>
<dbReference type="PANTHER" id="PTHR34222:SF99">
    <property type="entry name" value="PROTEIN, PUTATIVE-RELATED"/>
    <property type="match status" value="1"/>
</dbReference>
<sequence>MVSKPSNYLRADMADSGSGSGSITSGATGGTRMGASIGSTYQKDPYYLHPSDTSGVQLVPTQLTEDLYEAYMFTPTAQEVWKELEEKYGKTNRPQLVHVKKQLATLERGNDSLAVYSTKLKKLWEEVCSLQPKPQCTCDCEASKLLEDLHNSNYVDQFLMGLGDAYESVVSNILLMEPVPSYNKVYSMVAQIESQRSVTLKNVANVEASALLAKANDMQKYTASVSRSFDRKKEKASRFCTHCNRTGHLEDVCFKKIGYPDWFMELKNQKGKKQSNSVNATFDDDSTGSKQKVVDEDKKSLAEMIQEELRKMMAGKGGTTSTSAQAASLNASYFADFAGNQSSSHIDYFSNSANVRWIIDSGASSHVTSSLELLTEISRPMGENTVQLPNGLIKKVEFVGKAILNTAITLENVLFVPEFKYNLVAVSKLATGLNLDVVFHDTGCVMQDRLTKKQLAKGKMIKNLYVLVDAESADLKNNTSLTCNSIDCIDSTLWHERLGHPSHNVLGRIDAISPKGDLGVCWKTPYAVLNNKVPGYDLLRVFEYLCYATNIDPKRKKFDQRAKKCIFLGIVHGVKGFKVYDLAEKKVFVNRNVKFYEKIFPFEKGKQVLSEPLSSLPNMSTYFFDDDQVSYSKSPILEEAVEQELPTSSLNADSSVTDGDLRVVGSDSDVVVRPTSRGHVPSSNLRTSSRDKKQPGWLKDYVTCSVVNSSDHTPLTYPFVKSTCFSKAYEDFLANISIVKEPSTRSSEQRNLTRIPFLQAQHEITPYVHSIMRRSNGPRFPPQLSLHDQLHAHRPERLVRCEPARHLGGHRHGGPSHHRRQRHGAVLLQVQRRQHHLRRDGLVPVRHEDREGVEVDRHAPVGVADEDGELHVGGHERRRGGVEAVHGGADHHDVGLGGPVDQPEDEDQEGQEEDDGEYAGAESPPGVLLGLVEAGAHAHAHARAHGLIHGLFRGIGAVMNGLVNGCVICALWRVIFFH</sequence>
<feature type="compositionally biased region" description="Basic and acidic residues" evidence="1">
    <location>
        <begin position="869"/>
        <end position="881"/>
    </location>
</feature>
<dbReference type="InterPro" id="IPR057670">
    <property type="entry name" value="SH3_retrovirus"/>
</dbReference>
<protein>
    <submittedName>
        <fullName evidence="4">Retrovirus-related Pol polyprotein from transposon RE1</fullName>
    </submittedName>
</protein>